<accession>A0A448YFS1</accession>
<reference evidence="18 19" key="1">
    <citation type="submission" date="2018-12" db="EMBL/GenBank/DDBJ databases">
        <authorList>
            <person name="Tiukova I."/>
            <person name="Dainat J."/>
        </authorList>
    </citation>
    <scope>NUCLEOTIDE SEQUENCE [LARGE SCALE GENOMIC DNA]</scope>
</reference>
<evidence type="ECO:0000313" key="19">
    <source>
        <dbReference type="Proteomes" id="UP000290900"/>
    </source>
</evidence>
<proteinExistence type="inferred from homology"/>
<dbReference type="Pfam" id="PF00565">
    <property type="entry name" value="SNase"/>
    <property type="match status" value="1"/>
</dbReference>
<keyword evidence="10" id="KW-0378">Hydrolase</keyword>
<organism evidence="18 19">
    <name type="scientific">Brettanomyces naardenensis</name>
    <name type="common">Yeast</name>
    <dbReference type="NCBI Taxonomy" id="13370"/>
    <lineage>
        <taxon>Eukaryota</taxon>
        <taxon>Fungi</taxon>
        <taxon>Dikarya</taxon>
        <taxon>Ascomycota</taxon>
        <taxon>Saccharomycotina</taxon>
        <taxon>Pichiomycetes</taxon>
        <taxon>Pichiales</taxon>
        <taxon>Pichiaceae</taxon>
        <taxon>Brettanomyces</taxon>
    </lineage>
</organism>
<evidence type="ECO:0000256" key="6">
    <source>
        <dbReference type="ARBA" id="ARBA00022692"/>
    </source>
</evidence>
<evidence type="ECO:0000256" key="2">
    <source>
        <dbReference type="ARBA" id="ARBA00004173"/>
    </source>
</evidence>
<keyword evidence="9" id="KW-0255">Endonuclease</keyword>
<evidence type="ECO:0000256" key="1">
    <source>
        <dbReference type="ARBA" id="ARBA00004167"/>
    </source>
</evidence>
<evidence type="ECO:0000256" key="14">
    <source>
        <dbReference type="ARBA" id="ARBA00023136"/>
    </source>
</evidence>
<feature type="compositionally biased region" description="Basic residues" evidence="15">
    <location>
        <begin position="217"/>
        <end position="234"/>
    </location>
</feature>
<dbReference type="FunCoup" id="A0A448YFS1">
    <property type="interactions" value="13"/>
</dbReference>
<evidence type="ECO:0000256" key="15">
    <source>
        <dbReference type="SAM" id="MobiDB-lite"/>
    </source>
</evidence>
<dbReference type="SUPFAM" id="SSF50199">
    <property type="entry name" value="Staphylococcal nuclease"/>
    <property type="match status" value="1"/>
</dbReference>
<feature type="region of interest" description="Disordered" evidence="15">
    <location>
        <begin position="1"/>
        <end position="22"/>
    </location>
</feature>
<evidence type="ECO:0000256" key="5">
    <source>
        <dbReference type="ARBA" id="ARBA00014651"/>
    </source>
</evidence>
<dbReference type="GO" id="GO:0005739">
    <property type="term" value="C:mitochondrion"/>
    <property type="evidence" value="ECO:0007669"/>
    <property type="project" value="UniProtKB-SubCell"/>
</dbReference>
<dbReference type="GO" id="GO:0004519">
    <property type="term" value="F:endonuclease activity"/>
    <property type="evidence" value="ECO:0007669"/>
    <property type="project" value="UniProtKB-KW"/>
</dbReference>
<evidence type="ECO:0000256" key="9">
    <source>
        <dbReference type="ARBA" id="ARBA00022759"/>
    </source>
</evidence>
<evidence type="ECO:0000256" key="7">
    <source>
        <dbReference type="ARBA" id="ARBA00022722"/>
    </source>
</evidence>
<evidence type="ECO:0000256" key="8">
    <source>
        <dbReference type="ARBA" id="ARBA00022723"/>
    </source>
</evidence>
<evidence type="ECO:0000256" key="3">
    <source>
        <dbReference type="ARBA" id="ARBA00005435"/>
    </source>
</evidence>
<dbReference type="Gene3D" id="2.40.50.90">
    <property type="match status" value="1"/>
</dbReference>
<dbReference type="PANTHER" id="PTHR12302">
    <property type="entry name" value="EBNA2 BINDING PROTEIN P100"/>
    <property type="match status" value="1"/>
</dbReference>
<evidence type="ECO:0000259" key="17">
    <source>
        <dbReference type="PROSITE" id="PS50830"/>
    </source>
</evidence>
<dbReference type="InParanoid" id="A0A448YFS1"/>
<dbReference type="GO" id="GO:0016787">
    <property type="term" value="F:hydrolase activity"/>
    <property type="evidence" value="ECO:0007669"/>
    <property type="project" value="UniProtKB-KW"/>
</dbReference>
<feature type="compositionally biased region" description="Polar residues" evidence="15">
    <location>
        <begin position="1"/>
        <end position="12"/>
    </location>
</feature>
<keyword evidence="7" id="KW-0540">Nuclease</keyword>
<evidence type="ECO:0000256" key="10">
    <source>
        <dbReference type="ARBA" id="ARBA00022801"/>
    </source>
</evidence>
<dbReference type="FunFam" id="2.40.50.90:FF:000029">
    <property type="entry name" value="Probable endonuclease lcl3"/>
    <property type="match status" value="1"/>
</dbReference>
<dbReference type="PROSITE" id="PS50830">
    <property type="entry name" value="TNASE_3"/>
    <property type="match status" value="1"/>
</dbReference>
<gene>
    <name evidence="18" type="ORF">BRENAR_LOCUS498</name>
</gene>
<comment type="similarity">
    <text evidence="3">Belongs to the LCL3 family.</text>
</comment>
<dbReference type="OrthoDB" id="430293at2759"/>
<name>A0A448YFS1_BRENA</name>
<dbReference type="InterPro" id="IPR016071">
    <property type="entry name" value="Staphylococal_nuclease_OB-fold"/>
</dbReference>
<keyword evidence="19" id="KW-1185">Reference proteome</keyword>
<keyword evidence="13" id="KW-0496">Mitochondrion</keyword>
<dbReference type="GO" id="GO:0016020">
    <property type="term" value="C:membrane"/>
    <property type="evidence" value="ECO:0007669"/>
    <property type="project" value="UniProtKB-SubCell"/>
</dbReference>
<protein>
    <recommendedName>
        <fullName evidence="4">Probable endonuclease LCL3</fullName>
    </recommendedName>
    <alternativeName>
        <fullName evidence="5">Probable endonuclease lcl3</fullName>
    </alternativeName>
</protein>
<evidence type="ECO:0000256" key="16">
    <source>
        <dbReference type="SAM" id="Phobius"/>
    </source>
</evidence>
<dbReference type="AlphaFoldDB" id="A0A448YFS1"/>
<evidence type="ECO:0000256" key="4">
    <source>
        <dbReference type="ARBA" id="ARBA00013404"/>
    </source>
</evidence>
<keyword evidence="14 16" id="KW-0472">Membrane</keyword>
<keyword evidence="11" id="KW-0106">Calcium</keyword>
<evidence type="ECO:0000256" key="13">
    <source>
        <dbReference type="ARBA" id="ARBA00023128"/>
    </source>
</evidence>
<dbReference type="Proteomes" id="UP000290900">
    <property type="component" value="Unassembled WGS sequence"/>
</dbReference>
<dbReference type="PANTHER" id="PTHR12302:SF3">
    <property type="entry name" value="SERINE_THREONINE-PROTEIN KINASE 31"/>
    <property type="match status" value="1"/>
</dbReference>
<feature type="compositionally biased region" description="Basic and acidic residues" evidence="15">
    <location>
        <begin position="235"/>
        <end position="244"/>
    </location>
</feature>
<dbReference type="EMBL" id="CAACVR010000001">
    <property type="protein sequence ID" value="VEU19762.1"/>
    <property type="molecule type" value="Genomic_DNA"/>
</dbReference>
<dbReference type="InterPro" id="IPR035437">
    <property type="entry name" value="SNase_OB-fold_sf"/>
</dbReference>
<evidence type="ECO:0000256" key="12">
    <source>
        <dbReference type="ARBA" id="ARBA00022989"/>
    </source>
</evidence>
<dbReference type="STRING" id="13370.A0A448YFS1"/>
<evidence type="ECO:0000256" key="11">
    <source>
        <dbReference type="ARBA" id="ARBA00022837"/>
    </source>
</evidence>
<dbReference type="GO" id="GO:0046872">
    <property type="term" value="F:metal ion binding"/>
    <property type="evidence" value="ECO:0007669"/>
    <property type="project" value="UniProtKB-KW"/>
</dbReference>
<evidence type="ECO:0000313" key="18">
    <source>
        <dbReference type="EMBL" id="VEU19762.1"/>
    </source>
</evidence>
<dbReference type="SMART" id="SM00318">
    <property type="entry name" value="SNc"/>
    <property type="match status" value="1"/>
</dbReference>
<comment type="subcellular location">
    <subcellularLocation>
        <location evidence="1">Membrane</location>
        <topology evidence="1">Single-pass membrane protein</topology>
    </subcellularLocation>
    <subcellularLocation>
        <location evidence="2">Mitochondrion</location>
    </subcellularLocation>
</comment>
<keyword evidence="12 16" id="KW-1133">Transmembrane helix</keyword>
<feature type="domain" description="TNase-like" evidence="17">
    <location>
        <begin position="68"/>
        <end position="228"/>
    </location>
</feature>
<feature type="transmembrane region" description="Helical" evidence="16">
    <location>
        <begin position="29"/>
        <end position="47"/>
    </location>
</feature>
<sequence>MSNASSDSSQADGISGRGSSPPGRVEASFILYGVGTALAVIGGHRFYRRVLCRIPTSLDIPRQDYRRRYLCGKVTSVGDGDNFRLYHLPGGIFAGWGWLRKVPEVNQFRQLKNQTIHVRLCGVDAPERAHFGKPAQPFGDDALEWLRSYILGRRVYVKPLHMDQYNRTVSKVKVLKWNGYRDVSAEMIKAGMGTVYEAKMGAEYDGNEALYRKYEKRAKNKKKGMWTIPPKKRMSPREYKNKYS</sequence>
<feature type="region of interest" description="Disordered" evidence="15">
    <location>
        <begin position="217"/>
        <end position="244"/>
    </location>
</feature>
<keyword evidence="8" id="KW-0479">Metal-binding</keyword>
<keyword evidence="6 16" id="KW-0812">Transmembrane</keyword>